<reference evidence="3" key="1">
    <citation type="submission" date="2022-11" db="EMBL/GenBank/DDBJ databases">
        <authorList>
            <person name="Kikuchi T."/>
        </authorList>
    </citation>
    <scope>NUCLEOTIDE SEQUENCE</scope>
    <source>
        <strain evidence="3">PS1010</strain>
    </source>
</reference>
<evidence type="ECO:0000259" key="2">
    <source>
        <dbReference type="Pfam" id="PF24656"/>
    </source>
</evidence>
<keyword evidence="4" id="KW-1185">Reference proteome</keyword>
<accession>A0A9P1MX96</accession>
<dbReference type="Gene3D" id="2.60.40.150">
    <property type="entry name" value="C2 domain"/>
    <property type="match status" value="1"/>
</dbReference>
<sequence length="974" mass="113091">MASNCSASLSAFRNVFSYSNIICGEFLNRSALSTQIFAPKREFPEESDQVFYGKASSAPFISSGAEKSASRIYQQFDVFVDSIHFDHHNLWGPEEITVSKIRNLYFEQMLKVHHMAQIEQHHLEISPEEKSKLHEEILKNRHQLEKLWQDLQEIRKNQQFSATTLKYIPILEEDQEDWMKFGKCEENWPKAGRIQPKMEKDRITRLNRIEIQLILFFNEIEVARTDWMSFKPFLIPVMRRFEMEIYSKICNSLYFVVLERSGKRGGIREIGKAHIPLPNENDLEIALHEAVFECEQIFKPIGESLGTSTNLKENGRILCRAIMENGELKSSEERKISQILQNSGKKGEKRQKFELIPAELLLGNLDFDEELEEKKKLEEDDRLQKKYTQRSAIDAKRQASIEFAEMMRRRVINRRRQVEKKYEELVREQSIPTLSVALGQLFAPADESRRLKPMRREDRGREEGWNNTIVINIQSATNLPIRTDSATLQPFVLVIFGGKSVKTEVAIGRHPNWQFTSKIVLDEEDSRDEFIEVKIYDQIIEELDRDDRLHNVIHEQLTSRLLASTKIRFDSLTTVSKINSPVKLWLPNYISNYKMSAEPSFLKLLLSTQIASKYNNLDYRQSQHSTENAKILEKCRELQQSLRDQFPKRIYRPLVVDIHAKSVICCRYLRPINPPPIIMQESSKLQICQLSANIISTLPIISNSNGSHSDIWSTVDQLTTIGICGGIEEKSILLACWLMHFKIKIWILLGEKLGEKCGFVVAELENSQQKILIDPNDGFIFQNLHDSNCGFEKIWGAFDEKNYYANCQEYDNIQQISLNFTKTANWKPLLGPSDESLETIQPSIARYEKLSEDWILELRIGLEREIKLKFDESRTHSIPQWNLVASRQLREILENPRDPPEEKLARLKDAYRIQLFILDFAYLSIPDCISQVLATNLHLSPDKNAQFALSVNLLDYFSHILRAHIAIAILKPKK</sequence>
<dbReference type="EMBL" id="CANHGI010000001">
    <property type="protein sequence ID" value="CAI5440185.1"/>
    <property type="molecule type" value="Genomic_DNA"/>
</dbReference>
<dbReference type="SUPFAM" id="SSF49562">
    <property type="entry name" value="C2 domain (Calcium/lipid-binding domain, CaLB)"/>
    <property type="match status" value="1"/>
</dbReference>
<dbReference type="PANTHER" id="PTHR20837:SF0">
    <property type="entry name" value="COILED-COIL AND C2 DOMAIN-CONTAINING PROTEIN 2A"/>
    <property type="match status" value="1"/>
</dbReference>
<dbReference type="GO" id="GO:0035869">
    <property type="term" value="C:ciliary transition zone"/>
    <property type="evidence" value="ECO:0007669"/>
    <property type="project" value="TreeGrafter"/>
</dbReference>
<dbReference type="CDD" id="cd00030">
    <property type="entry name" value="C2"/>
    <property type="match status" value="1"/>
</dbReference>
<proteinExistence type="predicted"/>
<feature type="domain" description="C2" evidence="1">
    <location>
        <begin position="468"/>
        <end position="551"/>
    </location>
</feature>
<dbReference type="Pfam" id="PF00168">
    <property type="entry name" value="C2"/>
    <property type="match status" value="1"/>
</dbReference>
<dbReference type="InterPro" id="IPR035892">
    <property type="entry name" value="C2_domain_sf"/>
</dbReference>
<dbReference type="PANTHER" id="PTHR20837">
    <property type="entry name" value="CENTROSOMAL PROTEIN-RELATED"/>
    <property type="match status" value="1"/>
</dbReference>
<gene>
    <name evidence="3" type="ORF">CAMP_LOCUS2822</name>
</gene>
<dbReference type="InterPro" id="IPR000008">
    <property type="entry name" value="C2_dom"/>
</dbReference>
<dbReference type="Proteomes" id="UP001152747">
    <property type="component" value="Unassembled WGS sequence"/>
</dbReference>
<protein>
    <recommendedName>
        <fullName evidence="5">C2 domain-containing protein</fullName>
    </recommendedName>
</protein>
<dbReference type="AlphaFoldDB" id="A0A9P1MX96"/>
<evidence type="ECO:0000313" key="4">
    <source>
        <dbReference type="Proteomes" id="UP001152747"/>
    </source>
</evidence>
<evidence type="ECO:0000313" key="3">
    <source>
        <dbReference type="EMBL" id="CAI5440185.1"/>
    </source>
</evidence>
<dbReference type="InterPro" id="IPR052434">
    <property type="entry name" value="Tectonic-like_complex_comp"/>
</dbReference>
<dbReference type="GO" id="GO:1904491">
    <property type="term" value="P:protein localization to ciliary transition zone"/>
    <property type="evidence" value="ECO:0007669"/>
    <property type="project" value="TreeGrafter"/>
</dbReference>
<dbReference type="InterPro" id="IPR056290">
    <property type="entry name" value="CEPT76/DRC7_peptidase-like_dom"/>
</dbReference>
<dbReference type="OrthoDB" id="2162143at2759"/>
<organism evidence="3 4">
    <name type="scientific">Caenorhabditis angaria</name>
    <dbReference type="NCBI Taxonomy" id="860376"/>
    <lineage>
        <taxon>Eukaryota</taxon>
        <taxon>Metazoa</taxon>
        <taxon>Ecdysozoa</taxon>
        <taxon>Nematoda</taxon>
        <taxon>Chromadorea</taxon>
        <taxon>Rhabditida</taxon>
        <taxon>Rhabditina</taxon>
        <taxon>Rhabditomorpha</taxon>
        <taxon>Rhabditoidea</taxon>
        <taxon>Rhabditidae</taxon>
        <taxon>Peloderinae</taxon>
        <taxon>Caenorhabditis</taxon>
    </lineage>
</organism>
<feature type="domain" description="CEP76/DRC7 peptidase-like" evidence="2">
    <location>
        <begin position="710"/>
        <end position="829"/>
    </location>
</feature>
<name>A0A9P1MX96_9PELO</name>
<evidence type="ECO:0000259" key="1">
    <source>
        <dbReference type="Pfam" id="PF00168"/>
    </source>
</evidence>
<evidence type="ECO:0008006" key="5">
    <source>
        <dbReference type="Google" id="ProtNLM"/>
    </source>
</evidence>
<dbReference type="Pfam" id="PF24656">
    <property type="entry name" value="CEPT76_peptidase"/>
    <property type="match status" value="1"/>
</dbReference>
<comment type="caution">
    <text evidence="3">The sequence shown here is derived from an EMBL/GenBank/DDBJ whole genome shotgun (WGS) entry which is preliminary data.</text>
</comment>
<dbReference type="GO" id="GO:1905515">
    <property type="term" value="P:non-motile cilium assembly"/>
    <property type="evidence" value="ECO:0007669"/>
    <property type="project" value="TreeGrafter"/>
</dbReference>